<name>A0A0J9SFW3_PLAVI</name>
<dbReference type="Pfam" id="PF09687">
    <property type="entry name" value="PRESAN"/>
    <property type="match status" value="1"/>
</dbReference>
<evidence type="ECO:0000313" key="5">
    <source>
        <dbReference type="Proteomes" id="UP000053562"/>
    </source>
</evidence>
<feature type="compositionally biased region" description="Basic residues" evidence="1">
    <location>
        <begin position="348"/>
        <end position="364"/>
    </location>
</feature>
<gene>
    <name evidence="4" type="ORF">PVIIG_02888</name>
</gene>
<evidence type="ECO:0000256" key="1">
    <source>
        <dbReference type="SAM" id="MobiDB-lite"/>
    </source>
</evidence>
<dbReference type="EMBL" id="KQ234222">
    <property type="protein sequence ID" value="KMZ81839.1"/>
    <property type="molecule type" value="Genomic_DNA"/>
</dbReference>
<dbReference type="InterPro" id="IPR044885">
    <property type="entry name" value="PRESA_N_sf"/>
</dbReference>
<proteinExistence type="predicted"/>
<feature type="compositionally biased region" description="Basic residues" evidence="1">
    <location>
        <begin position="310"/>
        <end position="340"/>
    </location>
</feature>
<organism evidence="4 5">
    <name type="scientific">Plasmodium vivax India VII</name>
    <dbReference type="NCBI Taxonomy" id="1077284"/>
    <lineage>
        <taxon>Eukaryota</taxon>
        <taxon>Sar</taxon>
        <taxon>Alveolata</taxon>
        <taxon>Apicomplexa</taxon>
        <taxon>Aconoidasida</taxon>
        <taxon>Haemosporida</taxon>
        <taxon>Plasmodiidae</taxon>
        <taxon>Plasmodium</taxon>
        <taxon>Plasmodium (Plasmodium)</taxon>
    </lineage>
</organism>
<dbReference type="AlphaFoldDB" id="A0A0J9SFW3"/>
<dbReference type="InterPro" id="IPR019111">
    <property type="entry name" value="PRESA_N"/>
</dbReference>
<feature type="compositionally biased region" description="Basic residues" evidence="1">
    <location>
        <begin position="372"/>
        <end position="388"/>
    </location>
</feature>
<evidence type="ECO:0000256" key="2">
    <source>
        <dbReference type="SAM" id="SignalP"/>
    </source>
</evidence>
<sequence>MVGVAKWSAPLLGVLLMKALPRPQCSPPGRNLSELSLYLGSHHSGGHHHSDNEIREPDYHYQREKNYNPASAYERRDASEDRLYRRAGNELAPVPKNHLGNRCKVSHADRLDVYGHANKVKLPDENDLSTYQENQHMLRKFSSDGRLPFGCTHWDLSQILTNKQILKKVTYIAFDISLRKAFIGYYYFLIFLNRCYYSMVNKMSTWFMNVANSRNIPDHVRVAYWAECRRNLIRDLEVLEEMSKNYFDTFIRGNSRVWIVNYEMCLERCRKLWKKAIVNNRVKWSRTLSMWIVKYDQGGRGGGSGGGGHDKHKHKHKHGHHRHENHQHGHVHHSHDHHSHGRDNHGHENHHHSHDHHSHDHHSHGRDNHGHENHHHSHDHHSHDHHSHGRDNHGHENHHHSHDHHSHGHDHHTHSHDHHTHSHDHHTHSHENHVHHTHSGNQQDNRQDNRQNNDDHSDDLIIWWVPKDDSAEWVNTLIVRVPKNNNNKNYQTEEPPRYCAITACVKCPLGVYAPRVGPNRGTIRRLIVLRGSKEVEGEPPNGDVEEDQPK</sequence>
<feature type="signal peptide" evidence="2">
    <location>
        <begin position="1"/>
        <end position="25"/>
    </location>
</feature>
<feature type="compositionally biased region" description="Basic residues" evidence="1">
    <location>
        <begin position="396"/>
        <end position="428"/>
    </location>
</feature>
<evidence type="ECO:0000313" key="4">
    <source>
        <dbReference type="EMBL" id="KMZ81839.1"/>
    </source>
</evidence>
<dbReference type="OrthoDB" id="386576at2759"/>
<feature type="region of interest" description="Disordered" evidence="1">
    <location>
        <begin position="299"/>
        <end position="454"/>
    </location>
</feature>
<keyword evidence="2" id="KW-0732">Signal</keyword>
<evidence type="ECO:0000259" key="3">
    <source>
        <dbReference type="Pfam" id="PF09687"/>
    </source>
</evidence>
<protein>
    <recommendedName>
        <fullName evidence="3">Plasmodium RESA N-terminal domain-containing protein</fullName>
    </recommendedName>
</protein>
<accession>A0A0J9SFW3</accession>
<reference evidence="4 5" key="1">
    <citation type="submission" date="2011-08" db="EMBL/GenBank/DDBJ databases">
        <title>The Genome Sequence of Plasmodium vivax India VII.</title>
        <authorList>
            <consortium name="The Broad Institute Genome Sequencing Platform"/>
            <consortium name="The Broad Institute Genome Sequencing Center for Infectious Disease"/>
            <person name="Neafsey D."/>
            <person name="Carlton J."/>
            <person name="Barnwell J."/>
            <person name="Collins W."/>
            <person name="Escalante A."/>
            <person name="Mullikin J."/>
            <person name="Saul A."/>
            <person name="Guigo R."/>
            <person name="Camara F."/>
            <person name="Young S.K."/>
            <person name="Zeng Q."/>
            <person name="Gargeya S."/>
            <person name="Fitzgerald M."/>
            <person name="Haas B."/>
            <person name="Abouelleil A."/>
            <person name="Alvarado L."/>
            <person name="Arachchi H.M."/>
            <person name="Berlin A."/>
            <person name="Brown A."/>
            <person name="Chapman S.B."/>
            <person name="Chen Z."/>
            <person name="Dunbar C."/>
            <person name="Freedman E."/>
            <person name="Gearin G."/>
            <person name="Gellesch M."/>
            <person name="Goldberg J."/>
            <person name="Griggs A."/>
            <person name="Gujja S."/>
            <person name="Heiman D."/>
            <person name="Howarth C."/>
            <person name="Larson L."/>
            <person name="Lui A."/>
            <person name="MacDonald P.J.P."/>
            <person name="Montmayeur A."/>
            <person name="Murphy C."/>
            <person name="Neiman D."/>
            <person name="Pearson M."/>
            <person name="Priest M."/>
            <person name="Roberts A."/>
            <person name="Saif S."/>
            <person name="Shea T."/>
            <person name="Shenoy N."/>
            <person name="Sisk P."/>
            <person name="Stolte C."/>
            <person name="Sykes S."/>
            <person name="Wortman J."/>
            <person name="Nusbaum C."/>
            <person name="Birren B."/>
        </authorList>
    </citation>
    <scope>NUCLEOTIDE SEQUENCE [LARGE SCALE GENOMIC DNA]</scope>
    <source>
        <strain evidence="4 5">India VII</strain>
    </source>
</reference>
<dbReference type="Gene3D" id="6.10.280.180">
    <property type="entry name" value="Plasmodium RESA, N-terminal helical domain"/>
    <property type="match status" value="1"/>
</dbReference>
<feature type="chain" id="PRO_5005322235" description="Plasmodium RESA N-terminal domain-containing protein" evidence="2">
    <location>
        <begin position="26"/>
        <end position="550"/>
    </location>
</feature>
<feature type="domain" description="Plasmodium RESA N-terminal" evidence="3">
    <location>
        <begin position="160"/>
        <end position="284"/>
    </location>
</feature>
<feature type="compositionally biased region" description="Basic and acidic residues" evidence="1">
    <location>
        <begin position="445"/>
        <end position="454"/>
    </location>
</feature>
<dbReference type="Proteomes" id="UP000053562">
    <property type="component" value="Unassembled WGS sequence"/>
</dbReference>